<evidence type="ECO:0000256" key="5">
    <source>
        <dbReference type="ARBA" id="ARBA00023239"/>
    </source>
</evidence>
<dbReference type="Gene3D" id="3.90.226.10">
    <property type="entry name" value="2-enoyl-CoA Hydratase, Chain A, domain 1"/>
    <property type="match status" value="1"/>
</dbReference>
<evidence type="ECO:0000256" key="2">
    <source>
        <dbReference type="ARBA" id="ARBA00005254"/>
    </source>
</evidence>
<keyword evidence="5" id="KW-0456">Lyase</keyword>
<evidence type="ECO:0000256" key="3">
    <source>
        <dbReference type="ARBA" id="ARBA00022832"/>
    </source>
</evidence>
<accession>A0ABM9LFE1</accession>
<sequence>MSRYQTIRYDRSEHVGALTLSRPEKRNAINPAMRAELNHLGRQLLSDETLRCLIVTGDGPSFSAGIDLVEDMAGTLTAFADRPLDDETVELGLRVAGAFEWIPRLGCPSVAAVRGHAYGAGLQLALACDFRIFAHDARVGLTETRYGLLPDMGATFRLPRLIGEGRARELILFGEVIDAAEALRIGLANRVVGDDELDSAAGEFAQRLASQPPIAVRGARRAIEAGRTLDDAASLRAAVTEQARCLASDDFQKATPKQTR</sequence>
<protein>
    <submittedName>
        <fullName evidence="9">Enoyl-CoA hydratase/isomerase family protein</fullName>
    </submittedName>
</protein>
<organism evidence="9 10">
    <name type="scientific">[Mycobacterium] holstebronense</name>
    <dbReference type="NCBI Taxonomy" id="3064288"/>
    <lineage>
        <taxon>Bacteria</taxon>
        <taxon>Bacillati</taxon>
        <taxon>Actinomycetota</taxon>
        <taxon>Actinomycetes</taxon>
        <taxon>Mycobacteriales</taxon>
        <taxon>Mycobacteriaceae</taxon>
        <taxon>Mycolicibacterium</taxon>
    </lineage>
</organism>
<dbReference type="PANTHER" id="PTHR11941">
    <property type="entry name" value="ENOYL-COA HYDRATASE-RELATED"/>
    <property type="match status" value="1"/>
</dbReference>
<comment type="catalytic activity">
    <reaction evidence="7">
        <text>a 4-saturated-(3S)-3-hydroxyacyl-CoA = a (3E)-enoyl-CoA + H2O</text>
        <dbReference type="Rhea" id="RHEA:20724"/>
        <dbReference type="ChEBI" id="CHEBI:15377"/>
        <dbReference type="ChEBI" id="CHEBI:58521"/>
        <dbReference type="ChEBI" id="CHEBI:137480"/>
        <dbReference type="EC" id="4.2.1.17"/>
    </reaction>
</comment>
<name>A0ABM9LFE1_9MYCO</name>
<proteinExistence type="inferred from homology"/>
<dbReference type="PANTHER" id="PTHR11941:SF169">
    <property type="entry name" value="(7AS)-7A-METHYL-1,5-DIOXO-2,3,5,6,7,7A-HEXAHYDRO-1H-INDENE-CARBOXYL-COA HYDROLASE"/>
    <property type="match status" value="1"/>
</dbReference>
<evidence type="ECO:0000256" key="6">
    <source>
        <dbReference type="ARBA" id="ARBA00023709"/>
    </source>
</evidence>
<keyword evidence="10" id="KW-1185">Reference proteome</keyword>
<dbReference type="RefSeq" id="WP_224975215.1">
    <property type="nucleotide sequence ID" value="NZ_OY726398.1"/>
</dbReference>
<evidence type="ECO:0000256" key="1">
    <source>
        <dbReference type="ARBA" id="ARBA00002994"/>
    </source>
</evidence>
<dbReference type="Pfam" id="PF00378">
    <property type="entry name" value="ECH_1"/>
    <property type="match status" value="1"/>
</dbReference>
<evidence type="ECO:0000313" key="10">
    <source>
        <dbReference type="Proteomes" id="UP001190464"/>
    </source>
</evidence>
<evidence type="ECO:0000313" key="9">
    <source>
        <dbReference type="EMBL" id="CAJ1498077.1"/>
    </source>
</evidence>
<dbReference type="InterPro" id="IPR018376">
    <property type="entry name" value="Enoyl-CoA_hyd/isom_CS"/>
</dbReference>
<dbReference type="InterPro" id="IPR001753">
    <property type="entry name" value="Enoyl-CoA_hydra/iso"/>
</dbReference>
<comment type="function">
    <text evidence="1">Could possibly oxidize fatty acids using specific components.</text>
</comment>
<comment type="catalytic activity">
    <reaction evidence="6">
        <text>a (3S)-3-hydroxyacyl-CoA = a (2E)-enoyl-CoA + H2O</text>
        <dbReference type="Rhea" id="RHEA:16105"/>
        <dbReference type="ChEBI" id="CHEBI:15377"/>
        <dbReference type="ChEBI" id="CHEBI:57318"/>
        <dbReference type="ChEBI" id="CHEBI:58856"/>
        <dbReference type="EC" id="4.2.1.17"/>
    </reaction>
</comment>
<keyword evidence="3" id="KW-0276">Fatty acid metabolism</keyword>
<comment type="similarity">
    <text evidence="2 8">Belongs to the enoyl-CoA hydratase/isomerase family.</text>
</comment>
<dbReference type="PROSITE" id="PS00166">
    <property type="entry name" value="ENOYL_COA_HYDRATASE"/>
    <property type="match status" value="1"/>
</dbReference>
<dbReference type="EMBL" id="OY726398">
    <property type="protein sequence ID" value="CAJ1498077.1"/>
    <property type="molecule type" value="Genomic_DNA"/>
</dbReference>
<gene>
    <name evidence="9" type="ORF">MU0102_000627</name>
</gene>
<dbReference type="Proteomes" id="UP001190464">
    <property type="component" value="Chromosome"/>
</dbReference>
<dbReference type="InterPro" id="IPR029045">
    <property type="entry name" value="ClpP/crotonase-like_dom_sf"/>
</dbReference>
<keyword evidence="4" id="KW-0443">Lipid metabolism</keyword>
<evidence type="ECO:0000256" key="4">
    <source>
        <dbReference type="ARBA" id="ARBA00023098"/>
    </source>
</evidence>
<evidence type="ECO:0000256" key="8">
    <source>
        <dbReference type="RuleBase" id="RU003707"/>
    </source>
</evidence>
<evidence type="ECO:0000256" key="7">
    <source>
        <dbReference type="ARBA" id="ARBA00023717"/>
    </source>
</evidence>
<dbReference type="SUPFAM" id="SSF52096">
    <property type="entry name" value="ClpP/crotonase"/>
    <property type="match status" value="1"/>
</dbReference>
<reference evidence="9 10" key="1">
    <citation type="submission" date="2023-08" db="EMBL/GenBank/DDBJ databases">
        <authorList>
            <person name="Folkvardsen B D."/>
            <person name="Norman A."/>
        </authorList>
    </citation>
    <scope>NUCLEOTIDE SEQUENCE [LARGE SCALE GENOMIC DNA]</scope>
    <source>
        <strain evidence="9 10">Mu0102</strain>
    </source>
</reference>
<dbReference type="CDD" id="cd06558">
    <property type="entry name" value="crotonase-like"/>
    <property type="match status" value="1"/>
</dbReference>